<dbReference type="Gene3D" id="2.40.50.140">
    <property type="entry name" value="Nucleic acid-binding proteins"/>
    <property type="match status" value="1"/>
</dbReference>
<dbReference type="InParanoid" id="D1C2C3"/>
<organism evidence="10 11">
    <name type="scientific">Sphaerobacter thermophilus (strain ATCC 49802 / DSM 20745 / KCCM 41009 / NCIMB 13125 / S 6022)</name>
    <dbReference type="NCBI Taxonomy" id="479434"/>
    <lineage>
        <taxon>Bacteria</taxon>
        <taxon>Pseudomonadati</taxon>
        <taxon>Thermomicrobiota</taxon>
        <taxon>Thermomicrobia</taxon>
        <taxon>Sphaerobacterales</taxon>
        <taxon>Sphaerobacterineae</taxon>
        <taxon>Sphaerobacteraceae</taxon>
        <taxon>Sphaerobacter</taxon>
    </lineage>
</organism>
<dbReference type="Gene3D" id="1.20.1440.120">
    <property type="entry name" value="Recombination protein O, C-terminal domain"/>
    <property type="match status" value="1"/>
</dbReference>
<evidence type="ECO:0000313" key="11">
    <source>
        <dbReference type="Proteomes" id="UP000002027"/>
    </source>
</evidence>
<feature type="region of interest" description="Disordered" evidence="8">
    <location>
        <begin position="1"/>
        <end position="27"/>
    </location>
</feature>
<comment type="function">
    <text evidence="7">Involved in DNA repair and RecF pathway recombination.</text>
</comment>
<evidence type="ECO:0000256" key="7">
    <source>
        <dbReference type="HAMAP-Rule" id="MF_00201"/>
    </source>
</evidence>
<dbReference type="NCBIfam" id="TIGR00613">
    <property type="entry name" value="reco"/>
    <property type="match status" value="1"/>
</dbReference>
<reference evidence="10 11" key="2">
    <citation type="journal article" date="2010" name="Stand. Genomic Sci.">
        <title>Complete genome sequence of Desulfohalobium retbaense type strain (HR(100)).</title>
        <authorList>
            <person name="Spring S."/>
            <person name="Nolan M."/>
            <person name="Lapidus A."/>
            <person name="Glavina Del Rio T."/>
            <person name="Copeland A."/>
            <person name="Tice H."/>
            <person name="Cheng J.F."/>
            <person name="Lucas S."/>
            <person name="Land M."/>
            <person name="Chen F."/>
            <person name="Bruce D."/>
            <person name="Goodwin L."/>
            <person name="Pitluck S."/>
            <person name="Ivanova N."/>
            <person name="Mavromatis K."/>
            <person name="Mikhailova N."/>
            <person name="Pati A."/>
            <person name="Chen A."/>
            <person name="Palaniappan K."/>
            <person name="Hauser L."/>
            <person name="Chang Y.J."/>
            <person name="Jeffries C.D."/>
            <person name="Munk C."/>
            <person name="Kiss H."/>
            <person name="Chain P."/>
            <person name="Han C."/>
            <person name="Brettin T."/>
            <person name="Detter J.C."/>
            <person name="Schuler E."/>
            <person name="Goker M."/>
            <person name="Rohde M."/>
            <person name="Bristow J."/>
            <person name="Eisen J.A."/>
            <person name="Markowitz V."/>
            <person name="Hugenholtz P."/>
            <person name="Kyrpides N.C."/>
            <person name="Klenk H.P."/>
        </authorList>
    </citation>
    <scope>NUCLEOTIDE SEQUENCE [LARGE SCALE GENOMIC DNA]</scope>
    <source>
        <strain evidence="11">ATCC 49802 / DSM 20745 / S 6022</strain>
    </source>
</reference>
<dbReference type="HAMAP" id="MF_00201">
    <property type="entry name" value="RecO"/>
    <property type="match status" value="1"/>
</dbReference>
<proteinExistence type="inferred from homology"/>
<dbReference type="Pfam" id="PF11967">
    <property type="entry name" value="RecO_N"/>
    <property type="match status" value="1"/>
</dbReference>
<dbReference type="GO" id="GO:0006310">
    <property type="term" value="P:DNA recombination"/>
    <property type="evidence" value="ECO:0007669"/>
    <property type="project" value="UniProtKB-UniRule"/>
</dbReference>
<protein>
    <recommendedName>
        <fullName evidence="2 7">DNA repair protein RecO</fullName>
    </recommendedName>
    <alternativeName>
        <fullName evidence="6 7">Recombination protein O</fullName>
    </alternativeName>
</protein>
<evidence type="ECO:0000256" key="8">
    <source>
        <dbReference type="SAM" id="MobiDB-lite"/>
    </source>
</evidence>
<dbReference type="InterPro" id="IPR012340">
    <property type="entry name" value="NA-bd_OB-fold"/>
</dbReference>
<reference evidence="11" key="1">
    <citation type="submission" date="2009-11" db="EMBL/GenBank/DDBJ databases">
        <title>The complete chromosome 1 of Sphaerobacter thermophilus DSM 20745.</title>
        <authorList>
            <person name="Lucas S."/>
            <person name="Copeland A."/>
            <person name="Lapidus A."/>
            <person name="Glavina del Rio T."/>
            <person name="Dalin E."/>
            <person name="Tice H."/>
            <person name="Bruce D."/>
            <person name="Goodwin L."/>
            <person name="Pitluck S."/>
            <person name="Kyrpides N."/>
            <person name="Mavromatis K."/>
            <person name="Ivanova N."/>
            <person name="Mikhailova N."/>
            <person name="LaButti K.M."/>
            <person name="Clum A."/>
            <person name="Sun H.I."/>
            <person name="Brettin T."/>
            <person name="Detter J.C."/>
            <person name="Han C."/>
            <person name="Larimer F."/>
            <person name="Land M."/>
            <person name="Hauser L."/>
            <person name="Markowitz V."/>
            <person name="Cheng J.F."/>
            <person name="Hugenholtz P."/>
            <person name="Woyke T."/>
            <person name="Wu D."/>
            <person name="Steenblock K."/>
            <person name="Schneider S."/>
            <person name="Pukall R."/>
            <person name="Goeker M."/>
            <person name="Klenk H.P."/>
            <person name="Eisen J.A."/>
        </authorList>
    </citation>
    <scope>NUCLEOTIDE SEQUENCE [LARGE SCALE GENOMIC DNA]</scope>
    <source>
        <strain evidence="11">ATCC 49802 / DSM 20745 / S 6022</strain>
    </source>
</reference>
<name>D1C2C3_SPHTD</name>
<gene>
    <name evidence="7" type="primary">recO</name>
    <name evidence="10" type="ordered locus">Sthe_0953</name>
</gene>
<accession>D1C2C3</accession>
<evidence type="ECO:0000256" key="2">
    <source>
        <dbReference type="ARBA" id="ARBA00021310"/>
    </source>
</evidence>
<dbReference type="AlphaFoldDB" id="D1C2C3"/>
<dbReference type="InterPro" id="IPR003717">
    <property type="entry name" value="RecO"/>
</dbReference>
<evidence type="ECO:0000256" key="6">
    <source>
        <dbReference type="ARBA" id="ARBA00033409"/>
    </source>
</evidence>
<dbReference type="GO" id="GO:0043590">
    <property type="term" value="C:bacterial nucleoid"/>
    <property type="evidence" value="ECO:0007669"/>
    <property type="project" value="TreeGrafter"/>
</dbReference>
<sequence length="276" mass="30635">MEPSGERVADAPAVPSSADQSETAPRRERIRLYRTEAVVLRRRDLGEADRILTLFTARHGKLRVVAKGVRRPQSKLAGHLEPCARTSLLLAQGRNLDIITQAQLVKPYRALRENEISIAYAGYFADLLDALTVEAQPNPAAYDALVSAFEMLDRGLDPFVIARIFELHLLTVTGFRPELYRCAGCGETLEPVVNAFSAEAGGVLCPVCRQAQPQALPLPVNALKFLRLIDRDPSAAFRLRLSDSLRREIEDPLRAQIRQVVERDLGSLAVLRLLTH</sequence>
<evidence type="ECO:0000256" key="1">
    <source>
        <dbReference type="ARBA" id="ARBA00007452"/>
    </source>
</evidence>
<keyword evidence="3 7" id="KW-0227">DNA damage</keyword>
<evidence type="ECO:0000256" key="3">
    <source>
        <dbReference type="ARBA" id="ARBA00022763"/>
    </source>
</evidence>
<dbReference type="SUPFAM" id="SSF57863">
    <property type="entry name" value="ArfGap/RecO-like zinc finger"/>
    <property type="match status" value="1"/>
</dbReference>
<evidence type="ECO:0000256" key="4">
    <source>
        <dbReference type="ARBA" id="ARBA00023172"/>
    </source>
</evidence>
<dbReference type="InterPro" id="IPR037278">
    <property type="entry name" value="ARFGAP/RecO"/>
</dbReference>
<dbReference type="Proteomes" id="UP000002027">
    <property type="component" value="Chromosome 1"/>
</dbReference>
<keyword evidence="11" id="KW-1185">Reference proteome</keyword>
<dbReference type="STRING" id="479434.Sthe_0953"/>
<dbReference type="KEGG" id="sti:Sthe_0953"/>
<keyword evidence="4 7" id="KW-0233">DNA recombination</keyword>
<evidence type="ECO:0000259" key="9">
    <source>
        <dbReference type="Pfam" id="PF11967"/>
    </source>
</evidence>
<dbReference type="PANTHER" id="PTHR33991">
    <property type="entry name" value="DNA REPAIR PROTEIN RECO"/>
    <property type="match status" value="1"/>
</dbReference>
<dbReference type="PANTHER" id="PTHR33991:SF1">
    <property type="entry name" value="DNA REPAIR PROTEIN RECO"/>
    <property type="match status" value="1"/>
</dbReference>
<evidence type="ECO:0000256" key="5">
    <source>
        <dbReference type="ARBA" id="ARBA00023204"/>
    </source>
</evidence>
<dbReference type="SUPFAM" id="SSF50249">
    <property type="entry name" value="Nucleic acid-binding proteins"/>
    <property type="match status" value="1"/>
</dbReference>
<dbReference type="eggNOG" id="COG1381">
    <property type="taxonomic scope" value="Bacteria"/>
</dbReference>
<dbReference type="RefSeq" id="WP_012871437.1">
    <property type="nucleotide sequence ID" value="NC_013523.1"/>
</dbReference>
<dbReference type="GO" id="GO:0006302">
    <property type="term" value="P:double-strand break repair"/>
    <property type="evidence" value="ECO:0007669"/>
    <property type="project" value="TreeGrafter"/>
</dbReference>
<dbReference type="EMBL" id="CP001823">
    <property type="protein sequence ID" value="ACZ38390.1"/>
    <property type="molecule type" value="Genomic_DNA"/>
</dbReference>
<dbReference type="OrthoDB" id="9797083at2"/>
<dbReference type="InterPro" id="IPR042242">
    <property type="entry name" value="RecO_C"/>
</dbReference>
<keyword evidence="5 7" id="KW-0234">DNA repair</keyword>
<dbReference type="InterPro" id="IPR022572">
    <property type="entry name" value="DNA_rep/recomb_RecO_N"/>
</dbReference>
<dbReference type="HOGENOM" id="CLU_066632_1_0_0"/>
<comment type="similarity">
    <text evidence="1 7">Belongs to the RecO family.</text>
</comment>
<evidence type="ECO:0000313" key="10">
    <source>
        <dbReference type="EMBL" id="ACZ38390.1"/>
    </source>
</evidence>
<dbReference type="Pfam" id="PF02565">
    <property type="entry name" value="RecO_C"/>
    <property type="match status" value="1"/>
</dbReference>
<feature type="domain" description="DNA replication/recombination mediator RecO N-terminal" evidence="9">
    <location>
        <begin position="32"/>
        <end position="108"/>
    </location>
</feature>
<dbReference type="FunCoup" id="D1C2C3">
    <property type="interactions" value="146"/>
</dbReference>